<feature type="transmembrane region" description="Helical" evidence="6">
    <location>
        <begin position="31"/>
        <end position="50"/>
    </location>
</feature>
<evidence type="ECO:0000259" key="7">
    <source>
        <dbReference type="Pfam" id="PF09335"/>
    </source>
</evidence>
<protein>
    <recommendedName>
        <fullName evidence="6">TVP38/TMEM64 family membrane protein</fullName>
    </recommendedName>
</protein>
<dbReference type="PANTHER" id="PTHR12677:SF55">
    <property type="entry name" value="UNDECAPRENYL PHOSPHATE TRANSPORTER SAOUHSC_00901-RELATED"/>
    <property type="match status" value="1"/>
</dbReference>
<comment type="similarity">
    <text evidence="6">Belongs to the TVP38/TMEM64 family.</text>
</comment>
<evidence type="ECO:0000313" key="9">
    <source>
        <dbReference type="Proteomes" id="UP000239663"/>
    </source>
</evidence>
<evidence type="ECO:0000313" key="8">
    <source>
        <dbReference type="EMBL" id="PQD95488.1"/>
    </source>
</evidence>
<evidence type="ECO:0000256" key="2">
    <source>
        <dbReference type="ARBA" id="ARBA00022475"/>
    </source>
</evidence>
<proteinExistence type="inferred from homology"/>
<keyword evidence="4 6" id="KW-1133">Transmembrane helix</keyword>
<dbReference type="InterPro" id="IPR015414">
    <property type="entry name" value="TMEM64"/>
</dbReference>
<keyword evidence="2 6" id="KW-1003">Cell membrane</keyword>
<comment type="caution">
    <text evidence="8">The sequence shown here is derived from an EMBL/GenBank/DDBJ whole genome shotgun (WGS) entry which is preliminary data.</text>
</comment>
<feature type="transmembrane region" description="Helical" evidence="6">
    <location>
        <begin position="141"/>
        <end position="159"/>
    </location>
</feature>
<feature type="domain" description="VTT" evidence="7">
    <location>
        <begin position="44"/>
        <end position="161"/>
    </location>
</feature>
<comment type="subcellular location">
    <subcellularLocation>
        <location evidence="1 6">Cell membrane</location>
        <topology evidence="1 6">Multi-pass membrane protein</topology>
    </subcellularLocation>
</comment>
<sequence length="203" mass="22840">MDLSWLSEWLTMERLAELISDYRNLGPIPGLLLPFLEAFLPFLPLFVFVTANANAFGLWIGFLLSWTGAVSGAMVVFYLARMYGKKRTTSFVHKHPSVQRAMNWIDRHGFGPLFILLCFPFTPSALVNIVGGLSGISLKQYMLAVFAGKMVMIFTISYIGHDIVSLIREPVKSVIMGVIIFLLWLVGKQVENRLNKTGQKEHS</sequence>
<accession>A0A2S7N0J2</accession>
<keyword evidence="9" id="KW-1185">Reference proteome</keyword>
<dbReference type="OrthoDB" id="1651121at2"/>
<organism evidence="8 9">
    <name type="scientific">Pradoshia eiseniae</name>
    <dbReference type="NCBI Taxonomy" id="2064768"/>
    <lineage>
        <taxon>Bacteria</taxon>
        <taxon>Bacillati</taxon>
        <taxon>Bacillota</taxon>
        <taxon>Bacilli</taxon>
        <taxon>Bacillales</taxon>
        <taxon>Bacillaceae</taxon>
        <taxon>Pradoshia</taxon>
    </lineage>
</organism>
<dbReference type="EMBL" id="PKOZ01000004">
    <property type="protein sequence ID" value="PQD95488.1"/>
    <property type="molecule type" value="Genomic_DNA"/>
</dbReference>
<gene>
    <name evidence="8" type="ORF">CYL18_09395</name>
</gene>
<keyword evidence="5 6" id="KW-0472">Membrane</keyword>
<feature type="transmembrane region" description="Helical" evidence="6">
    <location>
        <begin position="56"/>
        <end position="80"/>
    </location>
</feature>
<feature type="transmembrane region" description="Helical" evidence="6">
    <location>
        <begin position="110"/>
        <end position="129"/>
    </location>
</feature>
<dbReference type="InterPro" id="IPR032816">
    <property type="entry name" value="VTT_dom"/>
</dbReference>
<dbReference type="RefSeq" id="WP_104849243.1">
    <property type="nucleotide sequence ID" value="NZ_PKOZ01000004.1"/>
</dbReference>
<dbReference type="PANTHER" id="PTHR12677">
    <property type="entry name" value="GOLGI APPARATUS MEMBRANE PROTEIN TVP38-RELATED"/>
    <property type="match status" value="1"/>
</dbReference>
<dbReference type="AlphaFoldDB" id="A0A2S7N0J2"/>
<keyword evidence="3 6" id="KW-0812">Transmembrane</keyword>
<name>A0A2S7N0J2_9BACI</name>
<dbReference type="Pfam" id="PF09335">
    <property type="entry name" value="VTT_dom"/>
    <property type="match status" value="1"/>
</dbReference>
<dbReference type="GO" id="GO:0005886">
    <property type="term" value="C:plasma membrane"/>
    <property type="evidence" value="ECO:0007669"/>
    <property type="project" value="UniProtKB-SubCell"/>
</dbReference>
<evidence type="ECO:0000256" key="4">
    <source>
        <dbReference type="ARBA" id="ARBA00022989"/>
    </source>
</evidence>
<evidence type="ECO:0000256" key="3">
    <source>
        <dbReference type="ARBA" id="ARBA00022692"/>
    </source>
</evidence>
<evidence type="ECO:0000256" key="1">
    <source>
        <dbReference type="ARBA" id="ARBA00004651"/>
    </source>
</evidence>
<reference evidence="8 9" key="1">
    <citation type="submission" date="2017-12" db="EMBL/GenBank/DDBJ databases">
        <title>Taxonomic description and draft genome of Pradoshia cofamensis Gen. nov., sp. nov., a thermotolerant bacillale isolated from anterior gut of earthworm Eisenia fetida.</title>
        <authorList>
            <person name="Saha T."/>
            <person name="Chakraborty R."/>
        </authorList>
    </citation>
    <scope>NUCLEOTIDE SEQUENCE [LARGE SCALE GENOMIC DNA]</scope>
    <source>
        <strain evidence="8 9">EAG3</strain>
    </source>
</reference>
<feature type="transmembrane region" description="Helical" evidence="6">
    <location>
        <begin position="171"/>
        <end position="187"/>
    </location>
</feature>
<evidence type="ECO:0000256" key="5">
    <source>
        <dbReference type="ARBA" id="ARBA00023136"/>
    </source>
</evidence>
<evidence type="ECO:0000256" key="6">
    <source>
        <dbReference type="RuleBase" id="RU366058"/>
    </source>
</evidence>
<dbReference type="Proteomes" id="UP000239663">
    <property type="component" value="Unassembled WGS sequence"/>
</dbReference>